<evidence type="ECO:0000313" key="2">
    <source>
        <dbReference type="Proteomes" id="UP001154282"/>
    </source>
</evidence>
<sequence>MWRFRIQEA</sequence>
<keyword evidence="2" id="KW-1185">Reference proteome</keyword>
<dbReference type="Proteomes" id="UP001154282">
    <property type="component" value="Unassembled WGS sequence"/>
</dbReference>
<comment type="caution">
    <text evidence="1">The sequence shown here is derived from an EMBL/GenBank/DDBJ whole genome shotgun (WGS) entry which is preliminary data.</text>
</comment>
<proteinExistence type="predicted"/>
<accession>A0AAV0JMQ3</accession>
<name>A0AAV0JMQ3_9ROSI</name>
<protein>
    <submittedName>
        <fullName evidence="1">Uncharacterized protein</fullName>
    </submittedName>
</protein>
<reference evidence="1" key="1">
    <citation type="submission" date="2022-08" db="EMBL/GenBank/DDBJ databases">
        <authorList>
            <person name="Gutierrez-Valencia J."/>
        </authorList>
    </citation>
    <scope>NUCLEOTIDE SEQUENCE</scope>
</reference>
<organism evidence="1 2">
    <name type="scientific">Linum tenue</name>
    <dbReference type="NCBI Taxonomy" id="586396"/>
    <lineage>
        <taxon>Eukaryota</taxon>
        <taxon>Viridiplantae</taxon>
        <taxon>Streptophyta</taxon>
        <taxon>Embryophyta</taxon>
        <taxon>Tracheophyta</taxon>
        <taxon>Spermatophyta</taxon>
        <taxon>Magnoliopsida</taxon>
        <taxon>eudicotyledons</taxon>
        <taxon>Gunneridae</taxon>
        <taxon>Pentapetalae</taxon>
        <taxon>rosids</taxon>
        <taxon>fabids</taxon>
        <taxon>Malpighiales</taxon>
        <taxon>Linaceae</taxon>
        <taxon>Linum</taxon>
    </lineage>
</organism>
<gene>
    <name evidence="1" type="ORF">LITE_LOCUS14699</name>
</gene>
<dbReference type="EMBL" id="CAMGYJ010000005">
    <property type="protein sequence ID" value="CAI0410295.1"/>
    <property type="molecule type" value="Genomic_DNA"/>
</dbReference>
<evidence type="ECO:0000313" key="1">
    <source>
        <dbReference type="EMBL" id="CAI0410295.1"/>
    </source>
</evidence>